<keyword evidence="17" id="KW-0175">Coiled coil</keyword>
<evidence type="ECO:0000256" key="9">
    <source>
        <dbReference type="ARBA" id="ARBA00022701"/>
    </source>
</evidence>
<dbReference type="PANTHER" id="PTHR28222:SF1">
    <property type="entry name" value="DASH COMPLEX SUBUNIT DAD4"/>
    <property type="match status" value="1"/>
</dbReference>
<dbReference type="GO" id="GO:0042729">
    <property type="term" value="C:DASH complex"/>
    <property type="evidence" value="ECO:0007669"/>
    <property type="project" value="InterPro"/>
</dbReference>
<feature type="coiled-coil region" evidence="17">
    <location>
        <begin position="13"/>
        <end position="47"/>
    </location>
</feature>
<evidence type="ECO:0000256" key="10">
    <source>
        <dbReference type="ARBA" id="ARBA00022776"/>
    </source>
</evidence>
<dbReference type="OrthoDB" id="5516652at2759"/>
<dbReference type="Proteomes" id="UP000242180">
    <property type="component" value="Unassembled WGS sequence"/>
</dbReference>
<evidence type="ECO:0000256" key="5">
    <source>
        <dbReference type="ARBA" id="ARBA00020259"/>
    </source>
</evidence>
<dbReference type="GO" id="GO:0072686">
    <property type="term" value="C:mitotic spindle"/>
    <property type="evidence" value="ECO:0007669"/>
    <property type="project" value="InterPro"/>
</dbReference>
<gene>
    <name evidence="18" type="ORF">BCR43DRAFT_520591</name>
</gene>
<name>A0A1X2HV21_SYNRA</name>
<evidence type="ECO:0000313" key="18">
    <source>
        <dbReference type="EMBL" id="ORZ03445.1"/>
    </source>
</evidence>
<accession>A0A1X2HV21</accession>
<evidence type="ECO:0000256" key="7">
    <source>
        <dbReference type="ARBA" id="ARBA00022490"/>
    </source>
</evidence>
<dbReference type="STRING" id="13706.A0A1X2HV21"/>
<dbReference type="InterPro" id="IPR013959">
    <property type="entry name" value="DASH_Dad4"/>
</dbReference>
<comment type="subcellular location">
    <subcellularLocation>
        <location evidence="3">Chromosome</location>
        <location evidence="3">Centromere</location>
        <location evidence="3">Kinetochore</location>
    </subcellularLocation>
    <subcellularLocation>
        <location evidence="2">Cytoplasm</location>
        <location evidence="2">Cytoskeleton</location>
        <location evidence="2">Spindle</location>
    </subcellularLocation>
    <subcellularLocation>
        <location evidence="1">Nucleus</location>
    </subcellularLocation>
</comment>
<dbReference type="InParanoid" id="A0A1X2HV21"/>
<keyword evidence="19" id="KW-1185">Reference proteome</keyword>
<reference evidence="18 19" key="1">
    <citation type="submission" date="2016-07" db="EMBL/GenBank/DDBJ databases">
        <title>Pervasive Adenine N6-methylation of Active Genes in Fungi.</title>
        <authorList>
            <consortium name="DOE Joint Genome Institute"/>
            <person name="Mondo S.J."/>
            <person name="Dannebaum R.O."/>
            <person name="Kuo R.C."/>
            <person name="Labutti K."/>
            <person name="Haridas S."/>
            <person name="Kuo A."/>
            <person name="Salamov A."/>
            <person name="Ahrendt S.R."/>
            <person name="Lipzen A."/>
            <person name="Sullivan W."/>
            <person name="Andreopoulos W.B."/>
            <person name="Clum A."/>
            <person name="Lindquist E."/>
            <person name="Daum C."/>
            <person name="Ramamoorthy G.K."/>
            <person name="Gryganskyi A."/>
            <person name="Culley D."/>
            <person name="Magnuson J.K."/>
            <person name="James T.Y."/>
            <person name="O'Malley M.A."/>
            <person name="Stajich J.E."/>
            <person name="Spatafora J.W."/>
            <person name="Visel A."/>
            <person name="Grigoriev I.V."/>
        </authorList>
    </citation>
    <scope>NUCLEOTIDE SEQUENCE [LARGE SCALE GENOMIC DNA]</scope>
    <source>
        <strain evidence="18 19">NRRL 2496</strain>
    </source>
</reference>
<evidence type="ECO:0000256" key="13">
    <source>
        <dbReference type="ARBA" id="ARBA00023242"/>
    </source>
</evidence>
<dbReference type="AlphaFoldDB" id="A0A1X2HV21"/>
<evidence type="ECO:0000256" key="17">
    <source>
        <dbReference type="SAM" id="Coils"/>
    </source>
</evidence>
<evidence type="ECO:0000256" key="16">
    <source>
        <dbReference type="ARBA" id="ARBA00030569"/>
    </source>
</evidence>
<dbReference type="Pfam" id="PF08650">
    <property type="entry name" value="DASH_Dad4"/>
    <property type="match status" value="1"/>
</dbReference>
<evidence type="ECO:0000256" key="12">
    <source>
        <dbReference type="ARBA" id="ARBA00023212"/>
    </source>
</evidence>
<keyword evidence="13" id="KW-0539">Nucleus</keyword>
<dbReference type="GO" id="GO:0005874">
    <property type="term" value="C:microtubule"/>
    <property type="evidence" value="ECO:0007669"/>
    <property type="project" value="UniProtKB-KW"/>
</dbReference>
<evidence type="ECO:0000256" key="14">
    <source>
        <dbReference type="ARBA" id="ARBA00023306"/>
    </source>
</evidence>
<organism evidence="18 19">
    <name type="scientific">Syncephalastrum racemosum</name>
    <name type="common">Filamentous fungus</name>
    <dbReference type="NCBI Taxonomy" id="13706"/>
    <lineage>
        <taxon>Eukaryota</taxon>
        <taxon>Fungi</taxon>
        <taxon>Fungi incertae sedis</taxon>
        <taxon>Mucoromycota</taxon>
        <taxon>Mucoromycotina</taxon>
        <taxon>Mucoromycetes</taxon>
        <taxon>Mucorales</taxon>
        <taxon>Syncephalastraceae</taxon>
        <taxon>Syncephalastrum</taxon>
    </lineage>
</organism>
<comment type="caution">
    <text evidence="18">The sequence shown here is derived from an EMBL/GenBank/DDBJ whole genome shotgun (WGS) entry which is preliminary data.</text>
</comment>
<keyword evidence="6" id="KW-0158">Chromosome</keyword>
<evidence type="ECO:0000256" key="11">
    <source>
        <dbReference type="ARBA" id="ARBA00022838"/>
    </source>
</evidence>
<keyword evidence="10" id="KW-0498">Mitosis</keyword>
<dbReference type="PANTHER" id="PTHR28222">
    <property type="entry name" value="DASH COMPLEX SUBUNIT DAD4"/>
    <property type="match status" value="1"/>
</dbReference>
<keyword evidence="14" id="KW-0131">Cell cycle</keyword>
<evidence type="ECO:0000256" key="6">
    <source>
        <dbReference type="ARBA" id="ARBA00022454"/>
    </source>
</evidence>
<evidence type="ECO:0000256" key="8">
    <source>
        <dbReference type="ARBA" id="ARBA00022618"/>
    </source>
</evidence>
<evidence type="ECO:0000256" key="4">
    <source>
        <dbReference type="ARBA" id="ARBA00009754"/>
    </source>
</evidence>
<dbReference type="GO" id="GO:0051301">
    <property type="term" value="P:cell division"/>
    <property type="evidence" value="ECO:0007669"/>
    <property type="project" value="UniProtKB-KW"/>
</dbReference>
<keyword evidence="9" id="KW-0493">Microtubule</keyword>
<evidence type="ECO:0000313" key="19">
    <source>
        <dbReference type="Proteomes" id="UP000242180"/>
    </source>
</evidence>
<evidence type="ECO:0000256" key="15">
    <source>
        <dbReference type="ARBA" id="ARBA00023328"/>
    </source>
</evidence>
<comment type="similarity">
    <text evidence="4">Belongs to the DASH complex DAD4 family.</text>
</comment>
<protein>
    <recommendedName>
        <fullName evidence="5">DASH complex subunit DAD4</fullName>
    </recommendedName>
    <alternativeName>
        <fullName evidence="16">Outer kinetochore protein DAD4</fullName>
    </alternativeName>
</protein>
<keyword evidence="11" id="KW-0995">Kinetochore</keyword>
<sequence length="93" mass="10263">MENPHEEQQAVLIGRIAANVAQLNETVKRLNEKLQLVNKENEDVAQIAHMWASYSASSEIYLENLKSSNNDKTASTITNKTVVSTTSSDASSR</sequence>
<proteinExistence type="inferred from homology"/>
<evidence type="ECO:0000256" key="1">
    <source>
        <dbReference type="ARBA" id="ARBA00004123"/>
    </source>
</evidence>
<dbReference type="FunCoup" id="A0A1X2HV21">
    <property type="interactions" value="3"/>
</dbReference>
<keyword evidence="12" id="KW-0206">Cytoskeleton</keyword>
<evidence type="ECO:0000256" key="2">
    <source>
        <dbReference type="ARBA" id="ARBA00004186"/>
    </source>
</evidence>
<dbReference type="EMBL" id="MCGN01000001">
    <property type="protein sequence ID" value="ORZ03445.1"/>
    <property type="molecule type" value="Genomic_DNA"/>
</dbReference>
<keyword evidence="15" id="KW-0137">Centromere</keyword>
<dbReference type="OMA" id="SMEDMNT"/>
<dbReference type="GO" id="GO:0008608">
    <property type="term" value="P:attachment of spindle microtubules to kinetochore"/>
    <property type="evidence" value="ECO:0007669"/>
    <property type="project" value="InterPro"/>
</dbReference>
<keyword evidence="7" id="KW-0963">Cytoplasm</keyword>
<keyword evidence="8" id="KW-0132">Cell division</keyword>
<evidence type="ECO:0000256" key="3">
    <source>
        <dbReference type="ARBA" id="ARBA00004629"/>
    </source>
</evidence>